<organism evidence="3 4">
    <name type="scientific">Flavobacterium rhizosphaerae</name>
    <dbReference type="NCBI Taxonomy" id="3163298"/>
    <lineage>
        <taxon>Bacteria</taxon>
        <taxon>Pseudomonadati</taxon>
        <taxon>Bacteroidota</taxon>
        <taxon>Flavobacteriia</taxon>
        <taxon>Flavobacteriales</taxon>
        <taxon>Flavobacteriaceae</taxon>
        <taxon>Flavobacterium</taxon>
    </lineage>
</organism>
<proteinExistence type="predicted"/>
<accession>A0ABW8YZ55</accession>
<dbReference type="EMBL" id="JBELPZ010000008">
    <property type="protein sequence ID" value="MFL9844657.1"/>
    <property type="molecule type" value="Genomic_DNA"/>
</dbReference>
<evidence type="ECO:0000256" key="1">
    <source>
        <dbReference type="ARBA" id="ARBA00022679"/>
    </source>
</evidence>
<dbReference type="PANTHER" id="PTHR11712">
    <property type="entry name" value="POLYKETIDE SYNTHASE-RELATED"/>
    <property type="match status" value="1"/>
</dbReference>
<dbReference type="Proteomes" id="UP001629156">
    <property type="component" value="Unassembled WGS sequence"/>
</dbReference>
<reference evidence="3 4" key="1">
    <citation type="submission" date="2024-06" db="EMBL/GenBank/DDBJ databases">
        <authorList>
            <person name="Kaempfer P."/>
            <person name="Viver T."/>
        </authorList>
    </citation>
    <scope>NUCLEOTIDE SEQUENCE [LARGE SCALE GENOMIC DNA]</scope>
    <source>
        <strain evidence="3 4">ST-119</strain>
    </source>
</reference>
<dbReference type="InterPro" id="IPR016039">
    <property type="entry name" value="Thiolase-like"/>
</dbReference>
<evidence type="ECO:0000259" key="2">
    <source>
        <dbReference type="Pfam" id="PF00109"/>
    </source>
</evidence>
<dbReference type="RefSeq" id="WP_408084910.1">
    <property type="nucleotide sequence ID" value="NZ_JBELPZ010000008.1"/>
</dbReference>
<name>A0ABW8YZ55_9FLAO</name>
<dbReference type="Pfam" id="PF00109">
    <property type="entry name" value="ketoacyl-synt"/>
    <property type="match status" value="1"/>
</dbReference>
<evidence type="ECO:0000313" key="3">
    <source>
        <dbReference type="EMBL" id="MFL9844657.1"/>
    </source>
</evidence>
<dbReference type="SUPFAM" id="SSF53901">
    <property type="entry name" value="Thiolase-like"/>
    <property type="match status" value="1"/>
</dbReference>
<feature type="domain" description="Beta-ketoacyl synthase-like N-terminal" evidence="2">
    <location>
        <begin position="46"/>
        <end position="217"/>
    </location>
</feature>
<comment type="caution">
    <text evidence="3">The sequence shown here is derived from an EMBL/GenBank/DDBJ whole genome shotgun (WGS) entry which is preliminary data.</text>
</comment>
<keyword evidence="1" id="KW-0808">Transferase</keyword>
<sequence>MKKCYINGASCISAQKTFDADFLEHAVVNDNENVLTVQEPDYKEFISPSAGRRMAKGVKNGIAASSRALAEAGIETPEGIITGTGMGCSIDSEKFLTAVLDNKEQFLTPTSFIQSTHNTVAAQIALGLQCRSYNFTYVNGAVSFESSLIDGLLQIQEGEAANILTGCVEETAQSTVNFLKLNGVIKPDGEAPYTVLNSESKGIVMSEGAAFFVLSDTQSQSTYAELKDVSIYNVLTKNEVAEKLLFFLQQNNLTITDVDAVVLGYNGDAAYDGYYAPIAELLPDAAQLYYKHLSGEFNTASSFGLWAAAKILKTQQVPQVVKANTVSKNSYSHILLYNQYEGRDHSFILLSKC</sequence>
<gene>
    <name evidence="3" type="ORF">ABS766_09515</name>
</gene>
<dbReference type="PANTHER" id="PTHR11712:SF336">
    <property type="entry name" value="3-OXOACYL-[ACYL-CARRIER-PROTEIN] SYNTHASE, MITOCHONDRIAL"/>
    <property type="match status" value="1"/>
</dbReference>
<dbReference type="Gene3D" id="3.40.47.10">
    <property type="match status" value="1"/>
</dbReference>
<dbReference type="InterPro" id="IPR000794">
    <property type="entry name" value="Beta-ketoacyl_synthase"/>
</dbReference>
<evidence type="ECO:0000313" key="4">
    <source>
        <dbReference type="Proteomes" id="UP001629156"/>
    </source>
</evidence>
<keyword evidence="4" id="KW-1185">Reference proteome</keyword>
<dbReference type="InterPro" id="IPR014030">
    <property type="entry name" value="Ketoacyl_synth_N"/>
</dbReference>
<protein>
    <submittedName>
        <fullName evidence="3">Beta-ketoacyl synthase N-terminal-like domain-containing protein</fullName>
    </submittedName>
</protein>